<dbReference type="SUPFAM" id="SSF53850">
    <property type="entry name" value="Periplasmic binding protein-like II"/>
    <property type="match status" value="1"/>
</dbReference>
<accession>A0A1Q6DWE3</accession>
<dbReference type="GO" id="GO:0030973">
    <property type="term" value="F:molybdate ion binding"/>
    <property type="evidence" value="ECO:0007669"/>
    <property type="project" value="TreeGrafter"/>
</dbReference>
<dbReference type="PROSITE" id="PS51318">
    <property type="entry name" value="TAT"/>
    <property type="match status" value="1"/>
</dbReference>
<dbReference type="NCBIfam" id="TIGR03730">
    <property type="entry name" value="tungstate_WtpA"/>
    <property type="match status" value="1"/>
</dbReference>
<comment type="caution">
    <text evidence="2">The sequence shown here is derived from an EMBL/GenBank/DDBJ whole genome shotgun (WGS) entry which is preliminary data.</text>
</comment>
<dbReference type="PANTHER" id="PTHR30632:SF16">
    <property type="entry name" value="MOLYBDATE_TUNGSTATE-BINDING PROTEIN WTPA"/>
    <property type="match status" value="1"/>
</dbReference>
<dbReference type="STRING" id="1903181.BTN85_1155"/>
<dbReference type="Proteomes" id="UP000185744">
    <property type="component" value="Unassembled WGS sequence"/>
</dbReference>
<dbReference type="NCBIfam" id="NF003196">
    <property type="entry name" value="PRK04168.1"/>
    <property type="match status" value="1"/>
</dbReference>
<dbReference type="GO" id="GO:0015689">
    <property type="term" value="P:molybdate ion transport"/>
    <property type="evidence" value="ECO:0007669"/>
    <property type="project" value="TreeGrafter"/>
</dbReference>
<dbReference type="GO" id="GO:1901359">
    <property type="term" value="F:tungstate binding"/>
    <property type="evidence" value="ECO:0007669"/>
    <property type="project" value="InterPro"/>
</dbReference>
<dbReference type="InterPro" id="IPR019546">
    <property type="entry name" value="TAT_signal_bac_arc"/>
</dbReference>
<proteinExistence type="inferred from homology"/>
<dbReference type="NCBIfam" id="TIGR01409">
    <property type="entry name" value="TAT_signal_seq"/>
    <property type="match status" value="1"/>
</dbReference>
<comment type="similarity">
    <text evidence="1">Belongs to the bacterial solute-binding protein 1 family. WtpA subfamily.</text>
</comment>
<dbReference type="InterPro" id="IPR050682">
    <property type="entry name" value="ModA/WtpA"/>
</dbReference>
<dbReference type="Pfam" id="PF13531">
    <property type="entry name" value="SBP_bac_11"/>
    <property type="match status" value="1"/>
</dbReference>
<evidence type="ECO:0000256" key="1">
    <source>
        <dbReference type="ARBA" id="ARBA00009438"/>
    </source>
</evidence>
<dbReference type="Gene3D" id="3.40.190.10">
    <property type="entry name" value="Periplasmic binding protein-like II"/>
    <property type="match status" value="2"/>
</dbReference>
<organism evidence="2 3">
    <name type="scientific">Methanohalarchaeum thermophilum</name>
    <dbReference type="NCBI Taxonomy" id="1903181"/>
    <lineage>
        <taxon>Archaea</taxon>
        <taxon>Methanobacteriati</taxon>
        <taxon>Methanobacteriota</taxon>
        <taxon>Methanonatronarchaeia</taxon>
        <taxon>Methanonatronarchaeales</taxon>
        <taxon>Methanonatronarchaeaceae</taxon>
        <taxon>Candidatus Methanohalarchaeum</taxon>
    </lineage>
</organism>
<protein>
    <submittedName>
        <fullName evidence="2">ABC-type molybdate transport system, periplasmic component</fullName>
    </submittedName>
</protein>
<dbReference type="InterPro" id="IPR006311">
    <property type="entry name" value="TAT_signal"/>
</dbReference>
<sequence>MLFMTQRITRRSFIKTAAATGIAATIGFSGCLSGNGKSIVKISHAGSLAYPFNNIKEAYEEQNQDIEIQREAHGSVDAVRQVTELDKKIDIVGVADYTLIPNMMLNEYTDWYARFARNKYTIAYTDESSYSDEINSENWYEILGRDDVRFGFSNPNADPAGYRSQMVIQLAENYYGNNEIYENLIGQNSNFEMTEQDDEYILEMPPTSDIEVDTDKIMLRSKEVDLLSGLEGGEIDYLFIYGSVATQHEHNMIELPTEIDLSSVDYADTYGKVGVKIAGGSTVYGKPIVYGITMPNNSQNPELAADVVKFILSDKGDQIMSDAGQPPINPAVVNDMEAVPEEISDLVTEA</sequence>
<evidence type="ECO:0000313" key="3">
    <source>
        <dbReference type="Proteomes" id="UP000185744"/>
    </source>
</evidence>
<gene>
    <name evidence="2" type="ORF">BTN85_1155</name>
</gene>
<dbReference type="PROSITE" id="PS51257">
    <property type="entry name" value="PROKAR_LIPOPROTEIN"/>
    <property type="match status" value="1"/>
</dbReference>
<name>A0A1Q6DWE3_METT1</name>
<dbReference type="PANTHER" id="PTHR30632">
    <property type="entry name" value="MOLYBDATE-BINDING PERIPLASMIC PROTEIN"/>
    <property type="match status" value="1"/>
</dbReference>
<dbReference type="EMBL" id="MSDW01000001">
    <property type="protein sequence ID" value="OKY78658.1"/>
    <property type="molecule type" value="Genomic_DNA"/>
</dbReference>
<dbReference type="InParanoid" id="A0A1Q6DWE3"/>
<dbReference type="CDD" id="cd13540">
    <property type="entry name" value="PBP2_ModA_WtpA"/>
    <property type="match status" value="1"/>
</dbReference>
<dbReference type="InterPro" id="IPR022498">
    <property type="entry name" value="ABC_trnspt_W-bd_WtpA"/>
</dbReference>
<reference evidence="2" key="1">
    <citation type="submission" date="2016-12" db="EMBL/GenBank/DDBJ databases">
        <title>Discovery of methanogenic haloarchaea.</title>
        <authorList>
            <person name="Sorokin D.Y."/>
            <person name="Makarova K.S."/>
            <person name="Abbas B."/>
            <person name="Ferrer M."/>
            <person name="Golyshin P.N."/>
        </authorList>
    </citation>
    <scope>NUCLEOTIDE SEQUENCE [LARGE SCALE GENOMIC DNA]</scope>
    <source>
        <strain evidence="2">HMET1</strain>
    </source>
</reference>
<keyword evidence="3" id="KW-1185">Reference proteome</keyword>
<dbReference type="AlphaFoldDB" id="A0A1Q6DWE3"/>
<evidence type="ECO:0000313" key="2">
    <source>
        <dbReference type="EMBL" id="OKY78658.1"/>
    </source>
</evidence>